<evidence type="ECO:0000256" key="1">
    <source>
        <dbReference type="ARBA" id="ARBA00022450"/>
    </source>
</evidence>
<dbReference type="Gene3D" id="3.30.70.3290">
    <property type="match status" value="1"/>
</dbReference>
<dbReference type="InterPro" id="IPR009081">
    <property type="entry name" value="PP-bd_ACP"/>
</dbReference>
<dbReference type="InterPro" id="IPR006162">
    <property type="entry name" value="Ppantetheine_attach_site"/>
</dbReference>
<dbReference type="CDD" id="cd00833">
    <property type="entry name" value="PKS"/>
    <property type="match status" value="1"/>
</dbReference>
<dbReference type="InterPro" id="IPR000253">
    <property type="entry name" value="FHA_dom"/>
</dbReference>
<dbReference type="Gene3D" id="1.10.1200.10">
    <property type="entry name" value="ACP-like"/>
    <property type="match status" value="1"/>
</dbReference>
<accession>A0A0H4KEG1</accession>
<evidence type="ECO:0000256" key="5">
    <source>
        <dbReference type="ARBA" id="ARBA00023098"/>
    </source>
</evidence>
<dbReference type="SUPFAM" id="SSF51735">
    <property type="entry name" value="NAD(P)-binding Rossmann-fold domains"/>
    <property type="match status" value="1"/>
</dbReference>
<dbReference type="GO" id="GO:0004315">
    <property type="term" value="F:3-oxoacyl-[acyl-carrier-protein] synthase activity"/>
    <property type="evidence" value="ECO:0007669"/>
    <property type="project" value="InterPro"/>
</dbReference>
<evidence type="ECO:0000313" key="10">
    <source>
        <dbReference type="EMBL" id="AKO92517.1"/>
    </source>
</evidence>
<evidence type="ECO:0000259" key="8">
    <source>
        <dbReference type="PROSITE" id="PS50075"/>
    </source>
</evidence>
<feature type="domain" description="FHA" evidence="7">
    <location>
        <begin position="800"/>
        <end position="858"/>
    </location>
</feature>
<dbReference type="InterPro" id="IPR016035">
    <property type="entry name" value="Acyl_Trfase/lysoPLipase"/>
</dbReference>
<keyword evidence="5" id="KW-0443">Lipid metabolism</keyword>
<dbReference type="PROSITE" id="PS50075">
    <property type="entry name" value="CARRIER"/>
    <property type="match status" value="1"/>
</dbReference>
<dbReference type="SUPFAM" id="SSF47336">
    <property type="entry name" value="ACP-like"/>
    <property type="match status" value="1"/>
</dbReference>
<evidence type="ECO:0000259" key="7">
    <source>
        <dbReference type="PROSITE" id="PS50006"/>
    </source>
</evidence>
<feature type="domain" description="Ketosynthase family 3 (KS3)" evidence="9">
    <location>
        <begin position="12"/>
        <end position="433"/>
    </location>
</feature>
<dbReference type="SUPFAM" id="SSF53901">
    <property type="entry name" value="Thiolase-like"/>
    <property type="match status" value="1"/>
</dbReference>
<protein>
    <submittedName>
        <fullName evidence="10">Beta-ketoacyl synthase</fullName>
    </submittedName>
</protein>
<evidence type="ECO:0000256" key="2">
    <source>
        <dbReference type="ARBA" id="ARBA00022553"/>
    </source>
</evidence>
<keyword evidence="2" id="KW-0597">Phosphoprotein</keyword>
<dbReference type="Proteomes" id="UP000036202">
    <property type="component" value="Chromosome"/>
</dbReference>
<dbReference type="PROSITE" id="PS52004">
    <property type="entry name" value="KS3_2"/>
    <property type="match status" value="1"/>
</dbReference>
<dbReference type="GO" id="GO:0006633">
    <property type="term" value="P:fatty acid biosynthetic process"/>
    <property type="evidence" value="ECO:0007669"/>
    <property type="project" value="InterPro"/>
</dbReference>
<proteinExistence type="predicted"/>
<dbReference type="InterPro" id="IPR020841">
    <property type="entry name" value="PKS_Beta-ketoAc_synthase_dom"/>
</dbReference>
<dbReference type="Pfam" id="PF07993">
    <property type="entry name" value="NAD_binding_4"/>
    <property type="match status" value="1"/>
</dbReference>
<dbReference type="SMART" id="SM00827">
    <property type="entry name" value="PKS_AT"/>
    <property type="match status" value="1"/>
</dbReference>
<dbReference type="InterPro" id="IPR014030">
    <property type="entry name" value="Ketoacyl_synth_N"/>
</dbReference>
<dbReference type="SMART" id="SM00825">
    <property type="entry name" value="PKS_KS"/>
    <property type="match status" value="1"/>
</dbReference>
<gene>
    <name evidence="10" type="ORF">BEH_10700</name>
</gene>
<dbReference type="SUPFAM" id="SSF55048">
    <property type="entry name" value="Probable ACP-binding domain of malonyl-CoA ACP transacylase"/>
    <property type="match status" value="1"/>
</dbReference>
<dbReference type="PROSITE" id="PS00606">
    <property type="entry name" value="KS3_1"/>
    <property type="match status" value="1"/>
</dbReference>
<dbReference type="InterPro" id="IPR018201">
    <property type="entry name" value="Ketoacyl_synth_AS"/>
</dbReference>
<dbReference type="SUPFAM" id="SSF52151">
    <property type="entry name" value="FabD/lysophospholipase-like"/>
    <property type="match status" value="1"/>
</dbReference>
<dbReference type="InterPro" id="IPR016039">
    <property type="entry name" value="Thiolase-like"/>
</dbReference>
<dbReference type="PROSITE" id="PS00012">
    <property type="entry name" value="PHOSPHOPANTETHEINE"/>
    <property type="match status" value="1"/>
</dbReference>
<dbReference type="Pfam" id="PF22621">
    <property type="entry name" value="CurL-like_PKS_C"/>
    <property type="match status" value="1"/>
</dbReference>
<sequence length="1411" mass="159894">MRMEEKERVENGLEIAIIGMSCRFPGGDDIDSFWKNLKEGKESILRFSDKELLKSGIDQKTLSDPNYVKAGGVITETQHFDLNIFNYSPKEAQLMDPQLKLLHECAWEALENSGYSSEEFEGLIGTYIGGSTNLYWMDYLYKNSKDFLKEAELLNSSHFFSTRLSHKLNLQGPSYTVQTACSSSLVAVHLASQALLSGDCDISLAGGVSLTLPEIKGYKYQDGMILSPDGKCKPFDNEANGTVNGNGAGFVVLKRLEEAISDRDHIYAVIKGSAINNDGANKVSYTAPSIEGQSNVIKQAHHIAEVEPESISYVEAHGTGTKLGDPIEIEALRLAFNTNRKSFCGIGSVKSNIGHLDNAAGIAGLIKTAKSLQEKVIPPMLHFNNPNKNIDFSNSPFYINKELTSLKDTTYPLRAGVSSFGIGGTNAHVVLEEAQRNHVGGYGRKYKMIYLSAQTKVSFKKQIQRLTKYLMENELVDMGDLSYTLIKGRRNFKYRLTMVVSNREEALKKLEELNLDNLPINMYEDKTPKKVVFMFPGQGNQYINMGLDLYRQEKIFKDEVDRCIGIYREFSGIALRSILYPSKLDAVYQKELNRTAITQPIMFIIEYALAKLLMHWGIQPSSMIGHSLGEYVAACLSGVFTLEDGLKLVYHRATLMQSLPEGQMVNVVASKEEILPLMDSDVSIALENSPSSFVISGSFEAIDMFTSKLEQKNYMFKILDTSHAFHSKMMNPILKEFKEIVKEVRLDKPKIPFISNVTGKWVEEEVLNPNYWVDHLRETVKYSEGLNELLQDKENIYIEVGPGRSLSTILRKNINKRHIPQMAVTMRHSVLKVDDNDFLLRNIAELYTNGVGVNWNNYFSCENRGRIPLPTYPFDRKYYSVSNKDIFEDTVIKGKDQQVEKQKLNKQNSGYLNKINRIIEVYQEVTGVESINSHDDFFELGGDSLTAVNAVSRLQTDLDISINKIFEYPKVSDLARNINFKDSDVIDRKKVVKYLKNRGERHHIIKGSLDKITEKKRIYEIENNKYAFFKPTIDCLDYQNILLTGGTGYLGIYLLRDLLLYTEAAVHVIVRANNLNKAIKRIKEKVTSYFGLSLYEKYEKRIIVHVGNLTEVKLGLSEVSYSNLAGKIQSIIHAAGDVSHFGNYHNSYKANVLATNHLIDFSFTEKMKDFNYMSTLAVASGIVPDEKDIFYTENDGNLGQEISNPYPKTKLEAEKQLFKARIDGLNVKIFRIGNIVCDSVSGKFQDNAEQNAIYSILNSYIEIGMVPRMKKDTDLSYVDDISKAVICLFNKRFLMNETFHIYNPEHISFSDILTSLDSNFDVKETSLENFVDYIFDKENESQYKSYIYNLQLHGVGSDLSFNEDINETIFHIASKKTNMLLEMNGFKWKGIESCLIEKMMNTSKKINLSPN</sequence>
<keyword evidence="6" id="KW-0511">Multifunctional enzyme</keyword>
<dbReference type="Gene3D" id="3.30.70.250">
    <property type="entry name" value="Malonyl-CoA ACP transacylase, ACP-binding"/>
    <property type="match status" value="1"/>
</dbReference>
<evidence type="ECO:0000313" key="11">
    <source>
        <dbReference type="Proteomes" id="UP000036202"/>
    </source>
</evidence>
<organism evidence="10 11">
    <name type="scientific">Priestia filamentosa</name>
    <dbReference type="NCBI Taxonomy" id="1402861"/>
    <lineage>
        <taxon>Bacteria</taxon>
        <taxon>Bacillati</taxon>
        <taxon>Bacillota</taxon>
        <taxon>Bacilli</taxon>
        <taxon>Bacillales</taxon>
        <taxon>Bacillaceae</taxon>
        <taxon>Priestia</taxon>
    </lineage>
</organism>
<dbReference type="InterPro" id="IPR013120">
    <property type="entry name" value="FAR_NAD-bd"/>
</dbReference>
<dbReference type="GO" id="GO:0004312">
    <property type="term" value="F:fatty acid synthase activity"/>
    <property type="evidence" value="ECO:0007669"/>
    <property type="project" value="TreeGrafter"/>
</dbReference>
<evidence type="ECO:0000256" key="6">
    <source>
        <dbReference type="ARBA" id="ARBA00023268"/>
    </source>
</evidence>
<dbReference type="InterPro" id="IPR014031">
    <property type="entry name" value="Ketoacyl_synth_C"/>
</dbReference>
<dbReference type="Pfam" id="PF02801">
    <property type="entry name" value="Ketoacyl-synt_C"/>
    <property type="match status" value="1"/>
</dbReference>
<dbReference type="PROSITE" id="PS50006">
    <property type="entry name" value="FHA_DOMAIN"/>
    <property type="match status" value="1"/>
</dbReference>
<keyword evidence="11" id="KW-1185">Reference proteome</keyword>
<feature type="domain" description="Carrier" evidence="8">
    <location>
        <begin position="909"/>
        <end position="982"/>
    </location>
</feature>
<dbReference type="InterPro" id="IPR001227">
    <property type="entry name" value="Ac_transferase_dom_sf"/>
</dbReference>
<dbReference type="Gene3D" id="3.40.50.720">
    <property type="entry name" value="NAD(P)-binding Rossmann-like Domain"/>
    <property type="match status" value="1"/>
</dbReference>
<dbReference type="FunFam" id="3.40.47.10:FF:000042">
    <property type="entry name" value="Polyketide synthase Pks13"/>
    <property type="match status" value="1"/>
</dbReference>
<dbReference type="InterPro" id="IPR050091">
    <property type="entry name" value="PKS_NRPS_Biosynth_Enz"/>
</dbReference>
<evidence type="ECO:0000259" key="9">
    <source>
        <dbReference type="PROSITE" id="PS52004"/>
    </source>
</evidence>
<keyword evidence="3" id="KW-0808">Transferase</keyword>
<keyword evidence="1" id="KW-0596">Phosphopantetheine</keyword>
<evidence type="ECO:0000256" key="4">
    <source>
        <dbReference type="ARBA" id="ARBA00022832"/>
    </source>
</evidence>
<dbReference type="KEGG" id="beo:BEH_10700"/>
<dbReference type="Pfam" id="PF00550">
    <property type="entry name" value="PP-binding"/>
    <property type="match status" value="1"/>
</dbReference>
<dbReference type="InterPro" id="IPR016036">
    <property type="entry name" value="Malonyl_transacylase_ACP-bd"/>
</dbReference>
<dbReference type="PANTHER" id="PTHR43775">
    <property type="entry name" value="FATTY ACID SYNTHASE"/>
    <property type="match status" value="1"/>
</dbReference>
<dbReference type="Pfam" id="PF00109">
    <property type="entry name" value="ketoacyl-synt"/>
    <property type="match status" value="1"/>
</dbReference>
<dbReference type="InterPro" id="IPR036291">
    <property type="entry name" value="NAD(P)-bd_dom_sf"/>
</dbReference>
<dbReference type="EMBL" id="CP011974">
    <property type="protein sequence ID" value="AKO92517.1"/>
    <property type="molecule type" value="Genomic_DNA"/>
</dbReference>
<dbReference type="PANTHER" id="PTHR43775:SF51">
    <property type="entry name" value="INACTIVE PHENOLPHTHIOCEROL SYNTHESIS POLYKETIDE SYNTHASE TYPE I PKS1-RELATED"/>
    <property type="match status" value="1"/>
</dbReference>
<dbReference type="InterPro" id="IPR036736">
    <property type="entry name" value="ACP-like_sf"/>
</dbReference>
<reference evidence="11" key="2">
    <citation type="submission" date="2015-06" db="EMBL/GenBank/DDBJ databases">
        <title>Genome Sequence of Bacillus endophyticus and Analysis of its Companion Mechanism in the Ketogulonigenium vulgare-Bacillus strain Consortium.</title>
        <authorList>
            <person name="Jia N."/>
            <person name="Du J."/>
            <person name="Ding M.-Z."/>
            <person name="Gao F."/>
            <person name="Yuan Y.-J."/>
        </authorList>
    </citation>
    <scope>NUCLEOTIDE SEQUENCE [LARGE SCALE GENOMIC DNA]</scope>
    <source>
        <strain evidence="11">Hbe603</strain>
    </source>
</reference>
<dbReference type="Gene3D" id="3.40.366.10">
    <property type="entry name" value="Malonyl-Coenzyme A Acyl Carrier Protein, domain 2"/>
    <property type="match status" value="1"/>
</dbReference>
<reference evidence="10 11" key="1">
    <citation type="journal article" date="2015" name="PLoS ONE">
        <title>Genome Sequence of Bacillus endophyticus and Analysis of Its Companion Mechanism in the Ketogulonigenium vulgare-Bacillus Strain Consortium.</title>
        <authorList>
            <person name="Jia N."/>
            <person name="Du J."/>
            <person name="Ding M.Z."/>
            <person name="Gao F."/>
            <person name="Yuan Y.J."/>
        </authorList>
    </citation>
    <scope>NUCLEOTIDE SEQUENCE [LARGE SCALE GENOMIC DNA]</scope>
    <source>
        <strain evidence="10 11">Hbe603</strain>
    </source>
</reference>
<name>A0A0H4KEG1_9BACI</name>
<dbReference type="InterPro" id="IPR014043">
    <property type="entry name" value="Acyl_transferase_dom"/>
</dbReference>
<dbReference type="Gene3D" id="3.40.47.10">
    <property type="match status" value="1"/>
</dbReference>
<keyword evidence="4" id="KW-0276">Fatty acid metabolism</keyword>
<dbReference type="Pfam" id="PF00698">
    <property type="entry name" value="Acyl_transf_1"/>
    <property type="match status" value="1"/>
</dbReference>
<dbReference type="PATRIC" id="fig|135735.6.peg.2228"/>
<evidence type="ECO:0000256" key="3">
    <source>
        <dbReference type="ARBA" id="ARBA00022679"/>
    </source>
</evidence>